<dbReference type="Proteomes" id="UP000266841">
    <property type="component" value="Unassembled WGS sequence"/>
</dbReference>
<organism evidence="3 4">
    <name type="scientific">Thalassiosira oceanica</name>
    <name type="common">Marine diatom</name>
    <dbReference type="NCBI Taxonomy" id="159749"/>
    <lineage>
        <taxon>Eukaryota</taxon>
        <taxon>Sar</taxon>
        <taxon>Stramenopiles</taxon>
        <taxon>Ochrophyta</taxon>
        <taxon>Bacillariophyta</taxon>
        <taxon>Coscinodiscophyceae</taxon>
        <taxon>Thalassiosirophycidae</taxon>
        <taxon>Thalassiosirales</taxon>
        <taxon>Thalassiosiraceae</taxon>
        <taxon>Thalassiosira</taxon>
    </lineage>
</organism>
<accession>K0TC03</accession>
<proteinExistence type="predicted"/>
<dbReference type="AlphaFoldDB" id="K0TC03"/>
<comment type="caution">
    <text evidence="3">The sequence shown here is derived from an EMBL/GenBank/DDBJ whole genome shotgun (WGS) entry which is preliminary data.</text>
</comment>
<evidence type="ECO:0000313" key="3">
    <source>
        <dbReference type="EMBL" id="EJK75030.1"/>
    </source>
</evidence>
<feature type="transmembrane region" description="Helical" evidence="2">
    <location>
        <begin position="385"/>
        <end position="403"/>
    </location>
</feature>
<feature type="region of interest" description="Disordered" evidence="1">
    <location>
        <begin position="1"/>
        <end position="20"/>
    </location>
</feature>
<protein>
    <submittedName>
        <fullName evidence="3">Uncharacterized protein</fullName>
    </submittedName>
</protein>
<reference evidence="3 4" key="1">
    <citation type="journal article" date="2012" name="Genome Biol.">
        <title>Genome and low-iron response of an oceanic diatom adapted to chronic iron limitation.</title>
        <authorList>
            <person name="Lommer M."/>
            <person name="Specht M."/>
            <person name="Roy A.S."/>
            <person name="Kraemer L."/>
            <person name="Andreson R."/>
            <person name="Gutowska M.A."/>
            <person name="Wolf J."/>
            <person name="Bergner S.V."/>
            <person name="Schilhabel M.B."/>
            <person name="Klostermeier U.C."/>
            <person name="Beiko R.G."/>
            <person name="Rosenstiel P."/>
            <person name="Hippler M."/>
            <person name="Laroche J."/>
        </authorList>
    </citation>
    <scope>NUCLEOTIDE SEQUENCE [LARGE SCALE GENOMIC DNA]</scope>
    <source>
        <strain evidence="3 4">CCMP1005</strain>
    </source>
</reference>
<feature type="transmembrane region" description="Helical" evidence="2">
    <location>
        <begin position="288"/>
        <end position="309"/>
    </location>
</feature>
<keyword evidence="4" id="KW-1185">Reference proteome</keyword>
<feature type="transmembrane region" description="Helical" evidence="2">
    <location>
        <begin position="209"/>
        <end position="228"/>
    </location>
</feature>
<dbReference type="OrthoDB" id="55018at2759"/>
<keyword evidence="2" id="KW-1133">Transmembrane helix</keyword>
<feature type="transmembrane region" description="Helical" evidence="2">
    <location>
        <begin position="187"/>
        <end position="203"/>
    </location>
</feature>
<name>K0TC03_THAOC</name>
<dbReference type="EMBL" id="AGNL01003180">
    <property type="protein sequence ID" value="EJK75030.1"/>
    <property type="molecule type" value="Genomic_DNA"/>
</dbReference>
<keyword evidence="2" id="KW-0472">Membrane</keyword>
<keyword evidence="2" id="KW-0812">Transmembrane</keyword>
<feature type="transmembrane region" description="Helical" evidence="2">
    <location>
        <begin position="347"/>
        <end position="365"/>
    </location>
</feature>
<evidence type="ECO:0000256" key="2">
    <source>
        <dbReference type="SAM" id="Phobius"/>
    </source>
</evidence>
<sequence length="447" mass="48568">MPARTDASMQPALAGSRIDGGHNPSNSCWVSIQEAGKLESIMSTPATGEEVAAVAPKAPNDEEAVIVSDDAPVYTTHSESEADRMKTIKVLNALSYAITALLTLSTVLFSATEGLYGDEFAWMQYQTLFTPATYVRYIWLVIFALHGCFVYASCLDKEMQHSPLVGYSYMSGAEDSSDFKSSLKSSVAMNYPGVCATVLMMIYSFDHGWMGFAFAGALLCLAVLVNVLKIQYMASMLMANVVVNNVEKNDDVYVKQEDETNQSGIHLTDESDKFFTKENVKNFVFLKLPFELTFGYVLSLAALCLNAWFDSNESLPTTVHLILANLSMIGLLIVGICVLLKFETKYYGVGCAVVWYMLGVAIELITPSQPIYNAFSDGAISVTQLVAYLATTILLVTLTARAAKTAIKLNLFNCVPALAGGDASASVVSEDDVSECKNKITTDYVHA</sequence>
<gene>
    <name evidence="3" type="ORF">THAOC_03261</name>
</gene>
<feature type="transmembrane region" description="Helical" evidence="2">
    <location>
        <begin position="137"/>
        <end position="155"/>
    </location>
</feature>
<dbReference type="eggNOG" id="ENOG502QYG7">
    <property type="taxonomic scope" value="Eukaryota"/>
</dbReference>
<evidence type="ECO:0000256" key="1">
    <source>
        <dbReference type="SAM" id="MobiDB-lite"/>
    </source>
</evidence>
<feature type="transmembrane region" description="Helical" evidence="2">
    <location>
        <begin position="93"/>
        <end position="117"/>
    </location>
</feature>
<evidence type="ECO:0000313" key="4">
    <source>
        <dbReference type="Proteomes" id="UP000266841"/>
    </source>
</evidence>
<feature type="transmembrane region" description="Helical" evidence="2">
    <location>
        <begin position="321"/>
        <end position="340"/>
    </location>
</feature>
<dbReference type="OMA" id="IIARIIM"/>